<keyword evidence="4" id="KW-0479">Metal-binding</keyword>
<dbReference type="CDD" id="cd02241">
    <property type="entry name" value="cupin_OxOx"/>
    <property type="match status" value="1"/>
</dbReference>
<dbReference type="InterPro" id="IPR014710">
    <property type="entry name" value="RmlC-like_jellyroll"/>
</dbReference>
<dbReference type="AlphaFoldDB" id="A0A7C8IFT9"/>
<feature type="domain" description="Cupin type-1" evidence="7">
    <location>
        <begin position="86"/>
        <end position="241"/>
    </location>
</feature>
<feature type="chain" id="PRO_5028844839" evidence="6">
    <location>
        <begin position="21"/>
        <end position="267"/>
    </location>
</feature>
<dbReference type="PANTHER" id="PTHR31238">
    <property type="entry name" value="GERMIN-LIKE PROTEIN SUBFAMILY 3 MEMBER 3"/>
    <property type="match status" value="1"/>
</dbReference>
<evidence type="ECO:0000313" key="9">
    <source>
        <dbReference type="Proteomes" id="UP000481861"/>
    </source>
</evidence>
<dbReference type="Proteomes" id="UP000481861">
    <property type="component" value="Unassembled WGS sequence"/>
</dbReference>
<evidence type="ECO:0000256" key="3">
    <source>
        <dbReference type="ARBA" id="ARBA00022525"/>
    </source>
</evidence>
<keyword evidence="9" id="KW-1185">Reference proteome</keyword>
<gene>
    <name evidence="8" type="ORF">BDV95DRAFT_602654</name>
</gene>
<dbReference type="OrthoDB" id="1921208at2759"/>
<evidence type="ECO:0000259" key="7">
    <source>
        <dbReference type="SMART" id="SM00835"/>
    </source>
</evidence>
<evidence type="ECO:0000256" key="5">
    <source>
        <dbReference type="ARBA" id="ARBA00023211"/>
    </source>
</evidence>
<dbReference type="SMART" id="SM00835">
    <property type="entry name" value="Cupin_1"/>
    <property type="match status" value="1"/>
</dbReference>
<dbReference type="Pfam" id="PF00190">
    <property type="entry name" value="Cupin_1"/>
    <property type="match status" value="1"/>
</dbReference>
<dbReference type="SUPFAM" id="SSF51182">
    <property type="entry name" value="RmlC-like cupins"/>
    <property type="match status" value="1"/>
</dbReference>
<evidence type="ECO:0000256" key="1">
    <source>
        <dbReference type="ARBA" id="ARBA00004613"/>
    </source>
</evidence>
<proteinExistence type="inferred from homology"/>
<dbReference type="GO" id="GO:0005576">
    <property type="term" value="C:extracellular region"/>
    <property type="evidence" value="ECO:0007669"/>
    <property type="project" value="UniProtKB-SubCell"/>
</dbReference>
<comment type="subcellular location">
    <subcellularLocation>
        <location evidence="1">Secreted</location>
    </subcellularLocation>
</comment>
<dbReference type="InterPro" id="IPR011051">
    <property type="entry name" value="RmlC_Cupin_sf"/>
</dbReference>
<keyword evidence="3" id="KW-0964">Secreted</keyword>
<dbReference type="EMBL" id="JAADJZ010000003">
    <property type="protein sequence ID" value="KAF2876686.1"/>
    <property type="molecule type" value="Genomic_DNA"/>
</dbReference>
<dbReference type="Gene3D" id="2.60.120.10">
    <property type="entry name" value="Jelly Rolls"/>
    <property type="match status" value="1"/>
</dbReference>
<evidence type="ECO:0000256" key="4">
    <source>
        <dbReference type="ARBA" id="ARBA00022723"/>
    </source>
</evidence>
<evidence type="ECO:0000313" key="8">
    <source>
        <dbReference type="EMBL" id="KAF2876686.1"/>
    </source>
</evidence>
<dbReference type="PRINTS" id="PR00325">
    <property type="entry name" value="GERMIN"/>
</dbReference>
<comment type="similarity">
    <text evidence="2">Belongs to the germin family.</text>
</comment>
<comment type="caution">
    <text evidence="8">The sequence shown here is derived from an EMBL/GenBank/DDBJ whole genome shotgun (WGS) entry which is preliminary data.</text>
</comment>
<keyword evidence="5" id="KW-0464">Manganese</keyword>
<keyword evidence="6" id="KW-0732">Signal</keyword>
<name>A0A7C8IFT9_9PLEO</name>
<sequence>MYTIAKALVAGLATFGVVQAYPQANGYATSGSPTATAAAPSSTENPDQLFLDLFKAPTAIKRFQRLLTDAGESLKPAEILKKYTVFDFNNAQPNAGAKGGATKSANVETFPILTDLGISTTVGFLDACGMNTPHVHPRATEFLTVTQGTVNFGYIVENGLIKAGNNGEIAGQLTQFQGTVFPIGSIHYQFNPNCEKAVFVATLNHEDPGTSQLAQNFFGLNVDVVDATIGFPGTLDGKDINAFRKNIPANIALSVDSCLQKCGLQTR</sequence>
<reference evidence="8 9" key="1">
    <citation type="submission" date="2020-01" db="EMBL/GenBank/DDBJ databases">
        <authorList>
            <consortium name="DOE Joint Genome Institute"/>
            <person name="Haridas S."/>
            <person name="Albert R."/>
            <person name="Binder M."/>
            <person name="Bloem J."/>
            <person name="Labutti K."/>
            <person name="Salamov A."/>
            <person name="Andreopoulos B."/>
            <person name="Baker S.E."/>
            <person name="Barry K."/>
            <person name="Bills G."/>
            <person name="Bluhm B.H."/>
            <person name="Cannon C."/>
            <person name="Castanera R."/>
            <person name="Culley D.E."/>
            <person name="Daum C."/>
            <person name="Ezra D."/>
            <person name="Gonzalez J.B."/>
            <person name="Henrissat B."/>
            <person name="Kuo A."/>
            <person name="Liang C."/>
            <person name="Lipzen A."/>
            <person name="Lutzoni F."/>
            <person name="Magnuson J."/>
            <person name="Mondo S."/>
            <person name="Nolan M."/>
            <person name="Ohm R."/>
            <person name="Pangilinan J."/>
            <person name="Park H.-J.H."/>
            <person name="Ramirez L."/>
            <person name="Alfaro M."/>
            <person name="Sun H."/>
            <person name="Tritt A."/>
            <person name="Yoshinaga Y."/>
            <person name="Zwiers L.-H.L."/>
            <person name="Turgeon B.G."/>
            <person name="Goodwin S.B."/>
            <person name="Spatafora J.W."/>
            <person name="Crous P.W."/>
            <person name="Grigoriev I.V."/>
        </authorList>
    </citation>
    <scope>NUCLEOTIDE SEQUENCE [LARGE SCALE GENOMIC DNA]</scope>
    <source>
        <strain evidence="8 9">CBS 611.86</strain>
    </source>
</reference>
<dbReference type="InterPro" id="IPR006045">
    <property type="entry name" value="Cupin_1"/>
</dbReference>
<accession>A0A7C8IFT9</accession>
<evidence type="ECO:0000256" key="6">
    <source>
        <dbReference type="SAM" id="SignalP"/>
    </source>
</evidence>
<evidence type="ECO:0000256" key="2">
    <source>
        <dbReference type="ARBA" id="ARBA00007456"/>
    </source>
</evidence>
<protein>
    <submittedName>
        <fullName evidence="8">Spherulin-1B</fullName>
    </submittedName>
</protein>
<dbReference type="GO" id="GO:0030145">
    <property type="term" value="F:manganese ion binding"/>
    <property type="evidence" value="ECO:0007669"/>
    <property type="project" value="InterPro"/>
</dbReference>
<feature type="signal peptide" evidence="6">
    <location>
        <begin position="1"/>
        <end position="20"/>
    </location>
</feature>
<dbReference type="InterPro" id="IPR001929">
    <property type="entry name" value="Germin"/>
</dbReference>
<organism evidence="8 9">
    <name type="scientific">Massariosphaeria phaeospora</name>
    <dbReference type="NCBI Taxonomy" id="100035"/>
    <lineage>
        <taxon>Eukaryota</taxon>
        <taxon>Fungi</taxon>
        <taxon>Dikarya</taxon>
        <taxon>Ascomycota</taxon>
        <taxon>Pezizomycotina</taxon>
        <taxon>Dothideomycetes</taxon>
        <taxon>Pleosporomycetidae</taxon>
        <taxon>Pleosporales</taxon>
        <taxon>Pleosporales incertae sedis</taxon>
        <taxon>Massariosphaeria</taxon>
    </lineage>
</organism>